<dbReference type="GO" id="GO:0016787">
    <property type="term" value="F:hydrolase activity"/>
    <property type="evidence" value="ECO:0007669"/>
    <property type="project" value="UniProtKB-KW"/>
</dbReference>
<sequence length="322" mass="34516">MTGRSRTAWLLPTLLGSATALGASALYAAAQAKQAERRTPPIGAFLIVDGVRLHYVERGAGEPLVLIHGNGMMIQDFLASGIVDDLAERHRVIIFDRPGYGYSDRPRGLWTPRAHATLFQKALQQLGVAQAVVLGHSWGALVAVALALQAPQLVRSLVLASGYYYPTLRADVVLASPVALPGIGDLMRHSISPVIGRILQPALLKAMFAPAAVTERFDRGFPKAMMLRPIQLRASAEDAALMTPAAAELQKHYRDLRLPVVIIVGGADQIADVDRQSKRLHGELPDSHLIVVPGLGHMIQHLAPDAVIAAIGQASERVRVAA</sequence>
<evidence type="ECO:0000313" key="3">
    <source>
        <dbReference type="EMBL" id="GLI96112.1"/>
    </source>
</evidence>
<dbReference type="RefSeq" id="WP_281807278.1">
    <property type="nucleotide sequence ID" value="NZ_BSEC01000008.1"/>
</dbReference>
<reference evidence="3" key="1">
    <citation type="journal article" date="2023" name="Int. J. Syst. Evol. Microbiol.">
        <title>Methylocystis iwaonis sp. nov., a type II methane-oxidizing bacterium from surface soil of a rice paddy field in Japan, and emended description of the genus Methylocystis (ex Whittenbury et al. 1970) Bowman et al. 1993.</title>
        <authorList>
            <person name="Kaise H."/>
            <person name="Sawadogo J.B."/>
            <person name="Alam M.S."/>
            <person name="Ueno C."/>
            <person name="Dianou D."/>
            <person name="Shinjo R."/>
            <person name="Asakawa S."/>
        </authorList>
    </citation>
    <scope>NUCLEOTIDE SEQUENCE</scope>
    <source>
        <strain evidence="3">LMG27198</strain>
    </source>
</reference>
<evidence type="ECO:0000259" key="2">
    <source>
        <dbReference type="Pfam" id="PF00561"/>
    </source>
</evidence>
<dbReference type="PRINTS" id="PR00111">
    <property type="entry name" value="ABHYDROLASE"/>
</dbReference>
<evidence type="ECO:0000313" key="4">
    <source>
        <dbReference type="Proteomes" id="UP001144323"/>
    </source>
</evidence>
<feature type="chain" id="PRO_5040773425" evidence="1">
    <location>
        <begin position="29"/>
        <end position="322"/>
    </location>
</feature>
<keyword evidence="4" id="KW-1185">Reference proteome</keyword>
<dbReference type="SUPFAM" id="SSF53474">
    <property type="entry name" value="alpha/beta-Hydrolases"/>
    <property type="match status" value="1"/>
</dbReference>
<dbReference type="InterPro" id="IPR029058">
    <property type="entry name" value="AB_hydrolase_fold"/>
</dbReference>
<keyword evidence="3" id="KW-0378">Hydrolase</keyword>
<dbReference type="AlphaFoldDB" id="A0A9W6LV09"/>
<evidence type="ECO:0000256" key="1">
    <source>
        <dbReference type="SAM" id="SignalP"/>
    </source>
</evidence>
<dbReference type="InterPro" id="IPR000073">
    <property type="entry name" value="AB_hydrolase_1"/>
</dbReference>
<dbReference type="InterPro" id="IPR050471">
    <property type="entry name" value="AB_hydrolase"/>
</dbReference>
<dbReference type="PANTHER" id="PTHR43433">
    <property type="entry name" value="HYDROLASE, ALPHA/BETA FOLD FAMILY PROTEIN"/>
    <property type="match status" value="1"/>
</dbReference>
<feature type="domain" description="AB hydrolase-1" evidence="2">
    <location>
        <begin position="63"/>
        <end position="303"/>
    </location>
</feature>
<accession>A0A9W6LV09</accession>
<dbReference type="Proteomes" id="UP001144323">
    <property type="component" value="Unassembled WGS sequence"/>
</dbReference>
<protein>
    <submittedName>
        <fullName evidence="3">Alpha/beta hydrolase</fullName>
    </submittedName>
</protein>
<keyword evidence="1" id="KW-0732">Signal</keyword>
<proteinExistence type="predicted"/>
<dbReference type="EMBL" id="BSEC01000008">
    <property type="protein sequence ID" value="GLI96112.1"/>
    <property type="molecule type" value="Genomic_DNA"/>
</dbReference>
<dbReference type="InterPro" id="IPR000639">
    <property type="entry name" value="Epox_hydrolase-like"/>
</dbReference>
<feature type="signal peptide" evidence="1">
    <location>
        <begin position="1"/>
        <end position="28"/>
    </location>
</feature>
<organism evidence="3 4">
    <name type="scientific">Methylocystis echinoides</name>
    <dbReference type="NCBI Taxonomy" id="29468"/>
    <lineage>
        <taxon>Bacteria</taxon>
        <taxon>Pseudomonadati</taxon>
        <taxon>Pseudomonadota</taxon>
        <taxon>Alphaproteobacteria</taxon>
        <taxon>Hyphomicrobiales</taxon>
        <taxon>Methylocystaceae</taxon>
        <taxon>Methylocystis</taxon>
    </lineage>
</organism>
<dbReference type="Pfam" id="PF00561">
    <property type="entry name" value="Abhydrolase_1"/>
    <property type="match status" value="1"/>
</dbReference>
<name>A0A9W6LV09_9HYPH</name>
<dbReference type="Gene3D" id="3.40.50.1820">
    <property type="entry name" value="alpha/beta hydrolase"/>
    <property type="match status" value="1"/>
</dbReference>
<comment type="caution">
    <text evidence="3">The sequence shown here is derived from an EMBL/GenBank/DDBJ whole genome shotgun (WGS) entry which is preliminary data.</text>
</comment>
<dbReference type="PANTHER" id="PTHR43433:SF5">
    <property type="entry name" value="AB HYDROLASE-1 DOMAIN-CONTAINING PROTEIN"/>
    <property type="match status" value="1"/>
</dbReference>
<dbReference type="PRINTS" id="PR00412">
    <property type="entry name" value="EPOXHYDRLASE"/>
</dbReference>
<gene>
    <name evidence="3" type="ORF">LMG27198_51050</name>
</gene>